<protein>
    <submittedName>
        <fullName evidence="1">Uncharacterized protein</fullName>
    </submittedName>
</protein>
<organism evidence="1 2">
    <name type="scientific">Cucumis melo var. makuwa</name>
    <name type="common">Oriental melon</name>
    <dbReference type="NCBI Taxonomy" id="1194695"/>
    <lineage>
        <taxon>Eukaryota</taxon>
        <taxon>Viridiplantae</taxon>
        <taxon>Streptophyta</taxon>
        <taxon>Embryophyta</taxon>
        <taxon>Tracheophyta</taxon>
        <taxon>Spermatophyta</taxon>
        <taxon>Magnoliopsida</taxon>
        <taxon>eudicotyledons</taxon>
        <taxon>Gunneridae</taxon>
        <taxon>Pentapetalae</taxon>
        <taxon>rosids</taxon>
        <taxon>fabids</taxon>
        <taxon>Cucurbitales</taxon>
        <taxon>Cucurbitaceae</taxon>
        <taxon>Benincaseae</taxon>
        <taxon>Cucumis</taxon>
    </lineage>
</organism>
<dbReference type="Proteomes" id="UP000321947">
    <property type="component" value="Unassembled WGS sequence"/>
</dbReference>
<evidence type="ECO:0000313" key="2">
    <source>
        <dbReference type="Proteomes" id="UP000321947"/>
    </source>
</evidence>
<dbReference type="EMBL" id="SSTD01010904">
    <property type="protein sequence ID" value="TYK11124.1"/>
    <property type="molecule type" value="Genomic_DNA"/>
</dbReference>
<evidence type="ECO:0000313" key="1">
    <source>
        <dbReference type="EMBL" id="TYK11124.1"/>
    </source>
</evidence>
<name>A0A5D3CIW7_CUCMM</name>
<dbReference type="AlphaFoldDB" id="A0A5D3CIW7"/>
<comment type="caution">
    <text evidence="1">The sequence shown here is derived from an EMBL/GenBank/DDBJ whole genome shotgun (WGS) entry which is preliminary data.</text>
</comment>
<gene>
    <name evidence="1" type="ORF">E5676_scaffold66G00300</name>
</gene>
<sequence>MGQDPGSLKGVLRGKIALHKAKPSNKKSLESYSLYGFSFAFQVVIESQVFGHVYKVIEPTNEKLAHLNRDLDIPSTEGYKDNPATRSFFEMMVLPYPSPCPTSTSIFRPFFVSHNPHTSRDTNGGNNFEEGGDEYRAIHMDLNVDVDGSHQVGKDLVAPTVDPSVDLIEDVVVQSIVHMDCSPIEDVVPVLLI</sequence>
<reference evidence="1 2" key="1">
    <citation type="submission" date="2019-08" db="EMBL/GenBank/DDBJ databases">
        <title>Draft genome sequences of two oriental melons (Cucumis melo L. var makuwa).</title>
        <authorList>
            <person name="Kwon S.-Y."/>
        </authorList>
    </citation>
    <scope>NUCLEOTIDE SEQUENCE [LARGE SCALE GENOMIC DNA]</scope>
    <source>
        <strain evidence="2">cv. Chang Bougi</strain>
        <tissue evidence="1">Leaf</tissue>
    </source>
</reference>
<accession>A0A5D3CIW7</accession>
<proteinExistence type="predicted"/>